<keyword evidence="4" id="KW-0812">Transmembrane</keyword>
<feature type="compositionally biased region" description="Polar residues" evidence="3">
    <location>
        <begin position="146"/>
        <end position="157"/>
    </location>
</feature>
<evidence type="ECO:0000256" key="5">
    <source>
        <dbReference type="SAM" id="SignalP"/>
    </source>
</evidence>
<feature type="disulfide bond" evidence="2">
    <location>
        <begin position="45"/>
        <end position="60"/>
    </location>
</feature>
<keyword evidence="4" id="KW-0472">Membrane</keyword>
<gene>
    <name evidence="6" type="ORF">PLOB_00005241</name>
</gene>
<feature type="region of interest" description="Disordered" evidence="3">
    <location>
        <begin position="122"/>
        <end position="157"/>
    </location>
</feature>
<keyword evidence="7" id="KW-1185">Reference proteome</keyword>
<dbReference type="CDD" id="cd00112">
    <property type="entry name" value="LDLa"/>
    <property type="match status" value="1"/>
</dbReference>
<name>A0ABN8QCR2_9CNID</name>
<sequence length="276" mass="31027">MIIGGPLSLLFVLVFLSNLSTGDGLCSKNEFSCDVSKCISKGQLCDGQLNCKDRSDELNCDITTQNTTNSNKLVNGTSSPISVSKYNTTSPSSQPSNSKNTVSPTPTRWEKAKKFLKKKVYSKNGTKQRKSRRPLYHHKLSKWTKKQTSTTASDTTPSVETSVTHCSVTECDHWRPCWRDVKRSRKCVCDEADCIVYWNASSRLGSEDKMNMKDVFEWLAISLSSFGLVLATIILLLKRRRLRHNDTRPLQVRTVICYHNGQHDVARMCHGTAAEI</sequence>
<proteinExistence type="predicted"/>
<dbReference type="InterPro" id="IPR036055">
    <property type="entry name" value="LDL_receptor-like_sf"/>
</dbReference>
<feature type="region of interest" description="Disordered" evidence="3">
    <location>
        <begin position="69"/>
        <end position="108"/>
    </location>
</feature>
<feature type="chain" id="PRO_5045550623" evidence="5">
    <location>
        <begin position="25"/>
        <end position="276"/>
    </location>
</feature>
<protein>
    <submittedName>
        <fullName evidence="6">Uncharacterized protein</fullName>
    </submittedName>
</protein>
<feature type="disulfide bond" evidence="2">
    <location>
        <begin position="26"/>
        <end position="38"/>
    </location>
</feature>
<evidence type="ECO:0000256" key="4">
    <source>
        <dbReference type="SAM" id="Phobius"/>
    </source>
</evidence>
<feature type="compositionally biased region" description="Basic residues" evidence="3">
    <location>
        <begin position="122"/>
        <end position="145"/>
    </location>
</feature>
<keyword evidence="5" id="KW-0732">Signal</keyword>
<dbReference type="InterPro" id="IPR023415">
    <property type="entry name" value="LDLR_class-A_CS"/>
</dbReference>
<feature type="disulfide bond" evidence="2">
    <location>
        <begin position="33"/>
        <end position="51"/>
    </location>
</feature>
<dbReference type="Pfam" id="PF00057">
    <property type="entry name" value="Ldl_recept_a"/>
    <property type="match status" value="1"/>
</dbReference>
<evidence type="ECO:0000256" key="2">
    <source>
        <dbReference type="PROSITE-ProRule" id="PRU00124"/>
    </source>
</evidence>
<dbReference type="Proteomes" id="UP001159405">
    <property type="component" value="Unassembled WGS sequence"/>
</dbReference>
<dbReference type="Gene3D" id="4.10.400.10">
    <property type="entry name" value="Low-density Lipoprotein Receptor"/>
    <property type="match status" value="1"/>
</dbReference>
<evidence type="ECO:0000313" key="6">
    <source>
        <dbReference type="EMBL" id="CAH3162042.1"/>
    </source>
</evidence>
<evidence type="ECO:0000256" key="3">
    <source>
        <dbReference type="SAM" id="MobiDB-lite"/>
    </source>
</evidence>
<keyword evidence="1 2" id="KW-1015">Disulfide bond</keyword>
<evidence type="ECO:0000313" key="7">
    <source>
        <dbReference type="Proteomes" id="UP001159405"/>
    </source>
</evidence>
<feature type="transmembrane region" description="Helical" evidence="4">
    <location>
        <begin position="218"/>
        <end position="237"/>
    </location>
</feature>
<dbReference type="PROSITE" id="PS01209">
    <property type="entry name" value="LDLRA_1"/>
    <property type="match status" value="1"/>
</dbReference>
<dbReference type="PROSITE" id="PS50068">
    <property type="entry name" value="LDLRA_2"/>
    <property type="match status" value="1"/>
</dbReference>
<accession>A0ABN8QCR2</accession>
<organism evidence="6 7">
    <name type="scientific">Porites lobata</name>
    <dbReference type="NCBI Taxonomy" id="104759"/>
    <lineage>
        <taxon>Eukaryota</taxon>
        <taxon>Metazoa</taxon>
        <taxon>Cnidaria</taxon>
        <taxon>Anthozoa</taxon>
        <taxon>Hexacorallia</taxon>
        <taxon>Scleractinia</taxon>
        <taxon>Fungiina</taxon>
        <taxon>Poritidae</taxon>
        <taxon>Porites</taxon>
    </lineage>
</organism>
<dbReference type="InterPro" id="IPR002172">
    <property type="entry name" value="LDrepeatLR_classA_rpt"/>
</dbReference>
<feature type="compositionally biased region" description="Polar residues" evidence="3">
    <location>
        <begin position="69"/>
        <end position="86"/>
    </location>
</feature>
<dbReference type="SMART" id="SM00192">
    <property type="entry name" value="LDLa"/>
    <property type="match status" value="1"/>
</dbReference>
<keyword evidence="4" id="KW-1133">Transmembrane helix</keyword>
<feature type="non-terminal residue" evidence="6">
    <location>
        <position position="276"/>
    </location>
</feature>
<comment type="caution">
    <text evidence="6">The sequence shown here is derived from an EMBL/GenBank/DDBJ whole genome shotgun (WGS) entry which is preliminary data.</text>
</comment>
<dbReference type="SUPFAM" id="SSF57424">
    <property type="entry name" value="LDL receptor-like module"/>
    <property type="match status" value="1"/>
</dbReference>
<reference evidence="6 7" key="1">
    <citation type="submission" date="2022-05" db="EMBL/GenBank/DDBJ databases">
        <authorList>
            <consortium name="Genoscope - CEA"/>
            <person name="William W."/>
        </authorList>
    </citation>
    <scope>NUCLEOTIDE SEQUENCE [LARGE SCALE GENOMIC DNA]</scope>
</reference>
<feature type="signal peptide" evidence="5">
    <location>
        <begin position="1"/>
        <end position="24"/>
    </location>
</feature>
<feature type="compositionally biased region" description="Low complexity" evidence="3">
    <location>
        <begin position="87"/>
        <end position="101"/>
    </location>
</feature>
<dbReference type="EMBL" id="CALNXK010000122">
    <property type="protein sequence ID" value="CAH3162042.1"/>
    <property type="molecule type" value="Genomic_DNA"/>
</dbReference>
<evidence type="ECO:0000256" key="1">
    <source>
        <dbReference type="ARBA" id="ARBA00023157"/>
    </source>
</evidence>